<evidence type="ECO:0000313" key="8">
    <source>
        <dbReference type="Proteomes" id="UP001353858"/>
    </source>
</evidence>
<protein>
    <recommendedName>
        <fullName evidence="2">Bis(5'-nucleosyl)-tetraphosphatase [asymmetrical]</fullName>
    </recommendedName>
    <alternativeName>
        <fullName evidence="5">Diadenosine 5',5'''-P1,P4-tetraphosphate asymmetrical hydrolase</fullName>
    </alternativeName>
</protein>
<dbReference type="SUPFAM" id="SSF55811">
    <property type="entry name" value="Nudix"/>
    <property type="match status" value="1"/>
</dbReference>
<comment type="caution">
    <text evidence="7">The sequence shown here is derived from an EMBL/GenBank/DDBJ whole genome shotgun (WGS) entry which is preliminary data.</text>
</comment>
<comment type="similarity">
    <text evidence="1">Belongs to the Nudix hydrolase family.</text>
</comment>
<evidence type="ECO:0000256" key="4">
    <source>
        <dbReference type="ARBA" id="ARBA00022801"/>
    </source>
</evidence>
<dbReference type="PANTHER" id="PTHR21340:SF0">
    <property type="entry name" value="BIS(5'-NUCLEOSYL)-TETRAPHOSPHATASE [ASYMMETRICAL]"/>
    <property type="match status" value="1"/>
</dbReference>
<dbReference type="AlphaFoldDB" id="A0AAN7SJB9"/>
<keyword evidence="3" id="KW-0547">Nucleotide-binding</keyword>
<evidence type="ECO:0000256" key="1">
    <source>
        <dbReference type="ARBA" id="ARBA00005582"/>
    </source>
</evidence>
<evidence type="ECO:0000256" key="2">
    <source>
        <dbReference type="ARBA" id="ARBA00018911"/>
    </source>
</evidence>
<dbReference type="InterPro" id="IPR000086">
    <property type="entry name" value="NUDIX_hydrolase_dom"/>
</dbReference>
<evidence type="ECO:0000313" key="7">
    <source>
        <dbReference type="EMBL" id="KAK4884582.1"/>
    </source>
</evidence>
<evidence type="ECO:0000256" key="5">
    <source>
        <dbReference type="ARBA" id="ARBA00032644"/>
    </source>
</evidence>
<dbReference type="InterPro" id="IPR051325">
    <property type="entry name" value="Nudix_hydrolase_domain"/>
</dbReference>
<proteinExistence type="inferred from homology"/>
<dbReference type="PRINTS" id="PR01405">
    <property type="entry name" value="TETRPHPHTASE"/>
</dbReference>
<dbReference type="InterPro" id="IPR015797">
    <property type="entry name" value="NUDIX_hydrolase-like_dom_sf"/>
</dbReference>
<feature type="domain" description="Nudix hydrolase" evidence="6">
    <location>
        <begin position="1"/>
        <end position="137"/>
    </location>
</feature>
<keyword evidence="8" id="KW-1185">Reference proteome</keyword>
<dbReference type="GO" id="GO:0004081">
    <property type="term" value="F:bis(5'-nucleosyl)-tetraphosphatase (asymmetrical) activity"/>
    <property type="evidence" value="ECO:0007669"/>
    <property type="project" value="TreeGrafter"/>
</dbReference>
<dbReference type="InterPro" id="IPR003565">
    <property type="entry name" value="Tetra_PHTase"/>
</dbReference>
<name>A0AAN7SJB9_9COLE</name>
<dbReference type="GO" id="GO:0006754">
    <property type="term" value="P:ATP biosynthetic process"/>
    <property type="evidence" value="ECO:0007669"/>
    <property type="project" value="TreeGrafter"/>
</dbReference>
<dbReference type="PANTHER" id="PTHR21340">
    <property type="entry name" value="DIADENOSINE 5,5-P1,P4-TETRAPHOSPHATE PYROPHOSPHOHYDROLASE MUTT"/>
    <property type="match status" value="1"/>
</dbReference>
<accession>A0AAN7SJB9</accession>
<gene>
    <name evidence="7" type="ORF">RN001_000853</name>
</gene>
<dbReference type="GO" id="GO:0006167">
    <property type="term" value="P:AMP biosynthetic process"/>
    <property type="evidence" value="ECO:0007669"/>
    <property type="project" value="TreeGrafter"/>
</dbReference>
<dbReference type="GO" id="GO:0000166">
    <property type="term" value="F:nucleotide binding"/>
    <property type="evidence" value="ECO:0007669"/>
    <property type="project" value="UniProtKB-KW"/>
</dbReference>
<dbReference type="CDD" id="cd03428">
    <property type="entry name" value="NUDIX_Ap4A_Nudt2"/>
    <property type="match status" value="1"/>
</dbReference>
<organism evidence="7 8">
    <name type="scientific">Aquatica leii</name>
    <dbReference type="NCBI Taxonomy" id="1421715"/>
    <lineage>
        <taxon>Eukaryota</taxon>
        <taxon>Metazoa</taxon>
        <taxon>Ecdysozoa</taxon>
        <taxon>Arthropoda</taxon>
        <taxon>Hexapoda</taxon>
        <taxon>Insecta</taxon>
        <taxon>Pterygota</taxon>
        <taxon>Neoptera</taxon>
        <taxon>Endopterygota</taxon>
        <taxon>Coleoptera</taxon>
        <taxon>Polyphaga</taxon>
        <taxon>Elateriformia</taxon>
        <taxon>Elateroidea</taxon>
        <taxon>Lampyridae</taxon>
        <taxon>Luciolinae</taxon>
        <taxon>Aquatica</taxon>
    </lineage>
</organism>
<keyword evidence="4" id="KW-0378">Hydrolase</keyword>
<dbReference type="Gene3D" id="3.90.79.10">
    <property type="entry name" value="Nucleoside Triphosphate Pyrophosphohydrolase"/>
    <property type="match status" value="1"/>
</dbReference>
<evidence type="ECO:0000256" key="3">
    <source>
        <dbReference type="ARBA" id="ARBA00022741"/>
    </source>
</evidence>
<dbReference type="EMBL" id="JARPUR010000001">
    <property type="protein sequence ID" value="KAK4884582.1"/>
    <property type="molecule type" value="Genomic_DNA"/>
</dbReference>
<dbReference type="PROSITE" id="PS51462">
    <property type="entry name" value="NUDIX"/>
    <property type="match status" value="1"/>
</dbReference>
<evidence type="ECO:0000259" key="6">
    <source>
        <dbReference type="PROSITE" id="PS51462"/>
    </source>
</evidence>
<sequence>MIKTAAGFVIFRKCFHATEFLLLQTSYGENHWTPPKGFVDPGETNLMDTAIRETEEESGLKKSDLKIYTDCKQVLKYKVKGEPKIVTYWLAELVNHKAVIKLSNEHQDYKWLDIDEACKYAKYVNMQEMLKYFDNFIKNCVK</sequence>
<dbReference type="Proteomes" id="UP001353858">
    <property type="component" value="Unassembled WGS sequence"/>
</dbReference>
<reference evidence="8" key="1">
    <citation type="submission" date="2023-01" db="EMBL/GenBank/DDBJ databases">
        <title>Key to firefly adult light organ development and bioluminescence: homeobox transcription factors regulate luciferase expression and transportation to peroxisome.</title>
        <authorList>
            <person name="Fu X."/>
        </authorList>
    </citation>
    <scope>NUCLEOTIDE SEQUENCE [LARGE SCALE GENOMIC DNA]</scope>
</reference>
<dbReference type="Pfam" id="PF00293">
    <property type="entry name" value="NUDIX"/>
    <property type="match status" value="1"/>
</dbReference>